<dbReference type="FunFam" id="2.60.40.10:FF:000273">
    <property type="entry name" value="contactin-3 isoform X1"/>
    <property type="match status" value="1"/>
</dbReference>
<dbReference type="InterPro" id="IPR036179">
    <property type="entry name" value="Ig-like_dom_sf"/>
</dbReference>
<comment type="subcellular location">
    <subcellularLocation>
        <location evidence="1">Cell membrane</location>
        <topology evidence="1">Single-pass type I membrane protein</topology>
    </subcellularLocation>
    <subcellularLocation>
        <location evidence="2">Cell projection</location>
        <location evidence="2">Growth cone</location>
    </subcellularLocation>
</comment>
<evidence type="ECO:0000256" key="20">
    <source>
        <dbReference type="SAM" id="SignalP"/>
    </source>
</evidence>
<dbReference type="InterPro" id="IPR003961">
    <property type="entry name" value="FN3_dom"/>
</dbReference>
<dbReference type="GO" id="GO:0030426">
    <property type="term" value="C:growth cone"/>
    <property type="evidence" value="ECO:0007669"/>
    <property type="project" value="UniProtKB-SubCell"/>
</dbReference>
<feature type="domain" description="Ig-like" evidence="21">
    <location>
        <begin position="146"/>
        <end position="230"/>
    </location>
</feature>
<dbReference type="FunFam" id="2.60.40.10:FF:000057">
    <property type="entry name" value="neural cell adhesion molecule L1"/>
    <property type="match status" value="1"/>
</dbReference>
<evidence type="ECO:0000256" key="18">
    <source>
        <dbReference type="SAM" id="MobiDB-lite"/>
    </source>
</evidence>
<evidence type="ECO:0000256" key="2">
    <source>
        <dbReference type="ARBA" id="ARBA00004624"/>
    </source>
</evidence>
<evidence type="ECO:0000256" key="4">
    <source>
        <dbReference type="ARBA" id="ARBA00022475"/>
    </source>
</evidence>
<dbReference type="FunFam" id="2.60.40.10:FF:000028">
    <property type="entry name" value="Neuronal cell adhesion molecule"/>
    <property type="match status" value="1"/>
</dbReference>
<keyword evidence="13" id="KW-0966">Cell projection</keyword>
<dbReference type="GO" id="GO:0007420">
    <property type="term" value="P:brain development"/>
    <property type="evidence" value="ECO:0007669"/>
    <property type="project" value="TreeGrafter"/>
</dbReference>
<dbReference type="FunFam" id="2.60.40.10:FF:000005">
    <property type="entry name" value="Neuronal cell adhesion molecule"/>
    <property type="match status" value="1"/>
</dbReference>
<dbReference type="InterPro" id="IPR007110">
    <property type="entry name" value="Ig-like_dom"/>
</dbReference>
<feature type="compositionally biased region" description="Basic and acidic residues" evidence="18">
    <location>
        <begin position="1165"/>
        <end position="1199"/>
    </location>
</feature>
<dbReference type="SMART" id="SM00409">
    <property type="entry name" value="IG"/>
    <property type="match status" value="6"/>
</dbReference>
<comment type="function">
    <text evidence="15">Neural cell adhesion molecule involved in the dynamics of cell adhesion and in the generation of transmembrane signals at tyrosine kinase receptors. During brain development, critical in multiple processes, including neuronal migration, axonal growth and fasciculation, and synaptogenesis. In the mature brain, plays a role in the dynamics of neuronal structure and function, including synaptic plasticity.</text>
</comment>
<dbReference type="SMART" id="SM00060">
    <property type="entry name" value="FN3"/>
    <property type="match status" value="5"/>
</dbReference>
<feature type="domain" description="Ig-like" evidence="21">
    <location>
        <begin position="344"/>
        <end position="428"/>
    </location>
</feature>
<dbReference type="SMART" id="SM00408">
    <property type="entry name" value="IGc2"/>
    <property type="match status" value="5"/>
</dbReference>
<dbReference type="PANTHER" id="PTHR44170:SF36">
    <property type="entry name" value="L1 CELL ADHESION MOLECULE"/>
    <property type="match status" value="1"/>
</dbReference>
<keyword evidence="12" id="KW-0325">Glycoprotein</keyword>
<evidence type="ECO:0000256" key="15">
    <source>
        <dbReference type="ARBA" id="ARBA00060042"/>
    </source>
</evidence>
<keyword evidence="8" id="KW-0130">Cell adhesion</keyword>
<keyword evidence="4" id="KW-1003">Cell membrane</keyword>
<reference evidence="23" key="2">
    <citation type="submission" date="2025-08" db="UniProtKB">
        <authorList>
            <consortium name="Ensembl"/>
        </authorList>
    </citation>
    <scope>IDENTIFICATION</scope>
</reference>
<evidence type="ECO:0000256" key="8">
    <source>
        <dbReference type="ARBA" id="ARBA00022889"/>
    </source>
</evidence>
<dbReference type="GO" id="GO:0098632">
    <property type="term" value="F:cell-cell adhesion mediator activity"/>
    <property type="evidence" value="ECO:0007669"/>
    <property type="project" value="TreeGrafter"/>
</dbReference>
<evidence type="ECO:0000313" key="23">
    <source>
        <dbReference type="Ensembl" id="ENSDCDP00010039460.1"/>
    </source>
</evidence>
<keyword evidence="10 19" id="KW-0472">Membrane</keyword>
<evidence type="ECO:0000259" key="21">
    <source>
        <dbReference type="PROSITE" id="PS50835"/>
    </source>
</evidence>
<feature type="signal peptide" evidence="20">
    <location>
        <begin position="1"/>
        <end position="37"/>
    </location>
</feature>
<evidence type="ECO:0000256" key="16">
    <source>
        <dbReference type="ARBA" id="ARBA00069893"/>
    </source>
</evidence>
<feature type="region of interest" description="Disordered" evidence="18">
    <location>
        <begin position="1164"/>
        <end position="1211"/>
    </location>
</feature>
<evidence type="ECO:0000256" key="3">
    <source>
        <dbReference type="ARBA" id="ARBA00008588"/>
    </source>
</evidence>
<dbReference type="Gene3D" id="2.60.40.10">
    <property type="entry name" value="Immunoglobulins"/>
    <property type="match status" value="11"/>
</dbReference>
<keyword evidence="5 19" id="KW-0812">Transmembrane</keyword>
<sequence length="1282" mass="142971">MPEAQFKQQSSRGKQCWLHQHPLLVLLLFYTSGPTQGSINIPLQYAKRDLIKQPPVIVTQPESMTAFNPDDFILSCEASGSPPPSYRWEKDGTQFGKLEDPLIQILNSTNQPDVLNSYQGQYRCYASNELGTAVSNLVTVITEKTPTLPKGKRESHQKEEGEHAVLHCNPPASSKPPTIYWMDKRLMHITQSDRVITGLDGNLYFANVISKDSRDDYICHAQYMEARTILPKDPIRLTVNPTNSLMKNRKPHLHKPSGSQSSYVALKNRSIILECIPWGLPTPTVEWRLKGSNRVITQANVQKYGRWLEFDNISESDDGEYECIASNAFGEVKHTYTLTVEAAPTWTKEPKSLLYARGETVKLDCQAEGIPTPVVTWTMNGHSELNDPGLTLQGGALILTNVQYSDTAVYQCEAVNKHGRILANAYVYVIELPPQILTEDYKIYRVVEGKRGHLECSSFGSPRPTIEWLDENLEPAQANARMYQLTDGALQITNASREDSGRYTCSVHNSNQSISAQLDVLNRTTIVSPPKDIRAIRGQPATLTCSARIDERLAKADLIHWRKNGDNIEESPIDDKYTITEDGSLIITDISSSDTGSYTCEVITDLDVEKATGSLTVVDKPGPPSDVMLSGKTDRSITLSWTPANENNSPVFEYIIEMLEERHSDILTWEVVKRVGADVTQVEVRLRPYGKYHFQVFAVNEIGKSEPSKYTEILETPPAAPDHYPKHVKSLPADPDTLVISWEEMDLRDYNGPDFKYRVFWRQSGDKGHHWQDSVVDGPPFVVKGAGTFTPFEIKVQAVNKIGQGPDSSPKIGHSGEDFPLDAPSDVSVEVNGTAVVVRWSPVRLESVRGHLQGYKIHLKGPRKLRGHRRPDVNIESESEENEVKTVHGNRNKEVMRGLQFFSEYSLKVTAFNNKGESPHSKTHDFSTPEGVPGPPVFLDFESPSETELVLHWRAPEKPNGHLTGYQIQYSEIVEEGASEIKIEDIKDPTATFFHLKNLNPDSQYHFYLRGRTIAGYGEQITQRGATLLDGVPPSNVSMVSGMTYLNLSWVPNERHRNTLFNFHYLMKSAGGEWTISDDVNTSQRFYQIQGLKTGTQYRLRILLNNNTSWEDEAKTSGPELFAVGTGFATEGWFIGLISAIVLLLLVLLILCFIKRGKGGKYSVKGKEEHQVDSEARPMKDETFGEYRSLESDNEEKRSGSQPSLCVESKMGSDDSLAGYADSVDIQYNEDGSFIGQYSGHRGGPAHGGQGSSGPTSPINPTMPPSSISFNNSVTGILDQVI</sequence>
<dbReference type="Pfam" id="PF13927">
    <property type="entry name" value="Ig_3"/>
    <property type="match status" value="4"/>
</dbReference>
<dbReference type="SUPFAM" id="SSF49265">
    <property type="entry name" value="Fibronectin type III"/>
    <property type="match status" value="3"/>
</dbReference>
<feature type="chain" id="PRO_5044219592" description="Cell adhesion molecule-related/down-regulated by oncogenes" evidence="20">
    <location>
        <begin position="38"/>
        <end position="1282"/>
    </location>
</feature>
<feature type="domain" description="Fibronectin type-III" evidence="22">
    <location>
        <begin position="724"/>
        <end position="818"/>
    </location>
</feature>
<dbReference type="Pfam" id="PF00041">
    <property type="entry name" value="fn3"/>
    <property type="match status" value="4"/>
</dbReference>
<dbReference type="PROSITE" id="PS50853">
    <property type="entry name" value="FN3"/>
    <property type="match status" value="5"/>
</dbReference>
<dbReference type="Pfam" id="PF07679">
    <property type="entry name" value="I-set"/>
    <property type="match status" value="1"/>
</dbReference>
<evidence type="ECO:0000256" key="5">
    <source>
        <dbReference type="ARBA" id="ARBA00022692"/>
    </source>
</evidence>
<keyword evidence="6 20" id="KW-0732">Signal</keyword>
<evidence type="ECO:0000256" key="19">
    <source>
        <dbReference type="SAM" id="Phobius"/>
    </source>
</evidence>
<protein>
    <recommendedName>
        <fullName evidence="16">Cell adhesion molecule-related/down-regulated by oncogenes</fullName>
    </recommendedName>
    <alternativeName>
        <fullName evidence="17">Neural cell adhesion molecule L1</fullName>
    </alternativeName>
</protein>
<dbReference type="InterPro" id="IPR013783">
    <property type="entry name" value="Ig-like_fold"/>
</dbReference>
<evidence type="ECO:0000256" key="13">
    <source>
        <dbReference type="ARBA" id="ARBA00023273"/>
    </source>
</evidence>
<dbReference type="Proteomes" id="UP000694580">
    <property type="component" value="Chromosome 10"/>
</dbReference>
<dbReference type="InterPro" id="IPR003599">
    <property type="entry name" value="Ig_sub"/>
</dbReference>
<evidence type="ECO:0000256" key="1">
    <source>
        <dbReference type="ARBA" id="ARBA00004251"/>
    </source>
</evidence>
<dbReference type="SUPFAM" id="SSF48726">
    <property type="entry name" value="Immunoglobulin"/>
    <property type="match status" value="5"/>
</dbReference>
<evidence type="ECO:0000256" key="17">
    <source>
        <dbReference type="ARBA" id="ARBA00074488"/>
    </source>
</evidence>
<dbReference type="InterPro" id="IPR036116">
    <property type="entry name" value="FN3_sf"/>
</dbReference>
<dbReference type="InterPro" id="IPR003598">
    <property type="entry name" value="Ig_sub2"/>
</dbReference>
<dbReference type="FunFam" id="2.60.40.10:FF:000032">
    <property type="entry name" value="palladin isoform X1"/>
    <property type="match status" value="1"/>
</dbReference>
<evidence type="ECO:0000256" key="9">
    <source>
        <dbReference type="ARBA" id="ARBA00022989"/>
    </source>
</evidence>
<evidence type="ECO:0000256" key="7">
    <source>
        <dbReference type="ARBA" id="ARBA00022737"/>
    </source>
</evidence>
<keyword evidence="9 19" id="KW-1133">Transmembrane helix</keyword>
<feature type="domain" description="Fibronectin type-III" evidence="22">
    <location>
        <begin position="623"/>
        <end position="719"/>
    </location>
</feature>
<evidence type="ECO:0000256" key="12">
    <source>
        <dbReference type="ARBA" id="ARBA00023180"/>
    </source>
</evidence>
<feature type="compositionally biased region" description="Gly residues" evidence="18">
    <location>
        <begin position="1241"/>
        <end position="1252"/>
    </location>
</feature>
<reference evidence="23 24" key="1">
    <citation type="submission" date="2020-06" db="EMBL/GenBank/DDBJ databases">
        <authorList>
            <consortium name="Wellcome Sanger Institute Data Sharing"/>
        </authorList>
    </citation>
    <scope>NUCLEOTIDE SEQUENCE [LARGE SCALE GENOMIC DNA]</scope>
</reference>
<keyword evidence="24" id="KW-1185">Reference proteome</keyword>
<evidence type="ECO:0000256" key="14">
    <source>
        <dbReference type="ARBA" id="ARBA00023319"/>
    </source>
</evidence>
<dbReference type="CDD" id="cd00096">
    <property type="entry name" value="Ig"/>
    <property type="match status" value="1"/>
</dbReference>
<dbReference type="Pfam" id="PF13882">
    <property type="entry name" value="Bravo_FIGEY"/>
    <property type="match status" value="1"/>
</dbReference>
<name>A0AAY4D1Q0_9TELE</name>
<dbReference type="InterPro" id="IPR026966">
    <property type="entry name" value="Neurofascin/L1/NrCAM_C"/>
</dbReference>
<dbReference type="CDD" id="cd00063">
    <property type="entry name" value="FN3"/>
    <property type="match status" value="5"/>
</dbReference>
<feature type="compositionally biased region" description="Polar residues" evidence="18">
    <location>
        <begin position="1256"/>
        <end position="1274"/>
    </location>
</feature>
<dbReference type="GeneTree" id="ENSGT00940000157506"/>
<feature type="domain" description="Ig-like" evidence="21">
    <location>
        <begin position="251"/>
        <end position="339"/>
    </location>
</feature>
<keyword evidence="14" id="KW-0393">Immunoglobulin domain</keyword>
<keyword evidence="7" id="KW-0677">Repeat</keyword>
<reference evidence="23" key="3">
    <citation type="submission" date="2025-09" db="UniProtKB">
        <authorList>
            <consortium name="Ensembl"/>
        </authorList>
    </citation>
    <scope>IDENTIFICATION</scope>
</reference>
<evidence type="ECO:0000259" key="22">
    <source>
        <dbReference type="PROSITE" id="PS50853"/>
    </source>
</evidence>
<evidence type="ECO:0000313" key="24">
    <source>
        <dbReference type="Proteomes" id="UP000694580"/>
    </source>
</evidence>
<feature type="region of interest" description="Disordered" evidence="18">
    <location>
        <begin position="1237"/>
        <end position="1274"/>
    </location>
</feature>
<feature type="transmembrane region" description="Helical" evidence="19">
    <location>
        <begin position="1133"/>
        <end position="1154"/>
    </location>
</feature>
<comment type="similarity">
    <text evidence="3">Belongs to the immunoglobulin superfamily. L1/neurofascin/NgCAM family.</text>
</comment>
<evidence type="ECO:0000256" key="10">
    <source>
        <dbReference type="ARBA" id="ARBA00023136"/>
    </source>
</evidence>
<organism evidence="23 24">
    <name type="scientific">Denticeps clupeoides</name>
    <name type="common">denticle herring</name>
    <dbReference type="NCBI Taxonomy" id="299321"/>
    <lineage>
        <taxon>Eukaryota</taxon>
        <taxon>Metazoa</taxon>
        <taxon>Chordata</taxon>
        <taxon>Craniata</taxon>
        <taxon>Vertebrata</taxon>
        <taxon>Euteleostomi</taxon>
        <taxon>Actinopterygii</taxon>
        <taxon>Neopterygii</taxon>
        <taxon>Teleostei</taxon>
        <taxon>Clupei</taxon>
        <taxon>Clupeiformes</taxon>
        <taxon>Denticipitoidei</taxon>
        <taxon>Denticipitidae</taxon>
        <taxon>Denticeps</taxon>
    </lineage>
</organism>
<dbReference type="GO" id="GO:0007411">
    <property type="term" value="P:axon guidance"/>
    <property type="evidence" value="ECO:0007669"/>
    <property type="project" value="TreeGrafter"/>
</dbReference>
<dbReference type="InterPro" id="IPR013098">
    <property type="entry name" value="Ig_I-set"/>
</dbReference>
<dbReference type="PANTHER" id="PTHR44170">
    <property type="entry name" value="PROTEIN SIDEKICK"/>
    <property type="match status" value="1"/>
</dbReference>
<evidence type="ECO:0000256" key="6">
    <source>
        <dbReference type="ARBA" id="ARBA00022729"/>
    </source>
</evidence>
<feature type="domain" description="Fibronectin type-III" evidence="22">
    <location>
        <begin position="935"/>
        <end position="1031"/>
    </location>
</feature>
<feature type="domain" description="Fibronectin type-III" evidence="22">
    <location>
        <begin position="1033"/>
        <end position="1127"/>
    </location>
</feature>
<keyword evidence="11" id="KW-1015">Disulfide bond</keyword>
<feature type="domain" description="Ig-like" evidence="21">
    <location>
        <begin position="524"/>
        <end position="616"/>
    </location>
</feature>
<dbReference type="PROSITE" id="PS50835">
    <property type="entry name" value="IG_LIKE"/>
    <property type="match status" value="6"/>
</dbReference>
<gene>
    <name evidence="23" type="primary">NRCAM</name>
</gene>
<feature type="domain" description="Ig-like" evidence="21">
    <location>
        <begin position="434"/>
        <end position="515"/>
    </location>
</feature>
<dbReference type="FunFam" id="2.60.40.10:FF:002563">
    <property type="entry name" value="Neural cell adhesion molecule L1"/>
    <property type="match status" value="1"/>
</dbReference>
<accession>A0AAY4D1Q0</accession>
<dbReference type="GO" id="GO:0005886">
    <property type="term" value="C:plasma membrane"/>
    <property type="evidence" value="ECO:0007669"/>
    <property type="project" value="UniProtKB-SubCell"/>
</dbReference>
<proteinExistence type="inferred from homology"/>
<evidence type="ECO:0000256" key="11">
    <source>
        <dbReference type="ARBA" id="ARBA00023157"/>
    </source>
</evidence>
<dbReference type="Ensembl" id="ENSDCDT00010049238.1">
    <property type="protein sequence ID" value="ENSDCDP00010039460.1"/>
    <property type="gene ID" value="ENSDCDG00010024931.1"/>
</dbReference>
<feature type="domain" description="Ig-like" evidence="21">
    <location>
        <begin position="54"/>
        <end position="142"/>
    </location>
</feature>
<feature type="domain" description="Fibronectin type-III" evidence="22">
    <location>
        <begin position="823"/>
        <end position="931"/>
    </location>
</feature>